<gene>
    <name evidence="5" type="ORF">ACEZDJ_29900</name>
</gene>
<reference evidence="5 6" key="1">
    <citation type="submission" date="2024-09" db="EMBL/GenBank/DDBJ databases">
        <authorList>
            <person name="Lee S.D."/>
        </authorList>
    </citation>
    <scope>NUCLEOTIDE SEQUENCE [LARGE SCALE GENOMIC DNA]</scope>
    <source>
        <strain evidence="5 6">N1-5</strain>
    </source>
</reference>
<dbReference type="Gene3D" id="3.30.9.10">
    <property type="entry name" value="D-Amino Acid Oxidase, subunit A, domain 2"/>
    <property type="match status" value="1"/>
</dbReference>
<dbReference type="Pfam" id="PF01494">
    <property type="entry name" value="FAD_binding_3"/>
    <property type="match status" value="1"/>
</dbReference>
<feature type="domain" description="FAD-binding" evidence="4">
    <location>
        <begin position="7"/>
        <end position="352"/>
    </location>
</feature>
<proteinExistence type="predicted"/>
<dbReference type="PANTHER" id="PTHR43004">
    <property type="entry name" value="TRK SYSTEM POTASSIUM UPTAKE PROTEIN"/>
    <property type="match status" value="1"/>
</dbReference>
<keyword evidence="5" id="KW-0503">Monooxygenase</keyword>
<dbReference type="SUPFAM" id="SSF51905">
    <property type="entry name" value="FAD/NAD(P)-binding domain"/>
    <property type="match status" value="1"/>
</dbReference>
<keyword evidence="3" id="KW-0274">FAD</keyword>
<evidence type="ECO:0000259" key="4">
    <source>
        <dbReference type="Pfam" id="PF01494"/>
    </source>
</evidence>
<evidence type="ECO:0000256" key="2">
    <source>
        <dbReference type="ARBA" id="ARBA00022630"/>
    </source>
</evidence>
<keyword evidence="2" id="KW-0285">Flavoprotein</keyword>
<dbReference type="InterPro" id="IPR050641">
    <property type="entry name" value="RIFMO-like"/>
</dbReference>
<dbReference type="Proteomes" id="UP001592528">
    <property type="component" value="Unassembled WGS sequence"/>
</dbReference>
<dbReference type="PANTHER" id="PTHR43004:SF19">
    <property type="entry name" value="BINDING MONOOXYGENASE, PUTATIVE (JCVI)-RELATED"/>
    <property type="match status" value="1"/>
</dbReference>
<comment type="cofactor">
    <cofactor evidence="1">
        <name>FAD</name>
        <dbReference type="ChEBI" id="CHEBI:57692"/>
    </cofactor>
</comment>
<dbReference type="Gene3D" id="3.50.50.60">
    <property type="entry name" value="FAD/NAD(P)-binding domain"/>
    <property type="match status" value="1"/>
</dbReference>
<dbReference type="InterPro" id="IPR002938">
    <property type="entry name" value="FAD-bd"/>
</dbReference>
<comment type="caution">
    <text evidence="5">The sequence shown here is derived from an EMBL/GenBank/DDBJ whole genome shotgun (WGS) entry which is preliminary data.</text>
</comment>
<evidence type="ECO:0000313" key="5">
    <source>
        <dbReference type="EMBL" id="MFC1405508.1"/>
    </source>
</evidence>
<dbReference type="RefSeq" id="WP_051726251.1">
    <property type="nucleotide sequence ID" value="NZ_JBHEZZ010000021.1"/>
</dbReference>
<accession>A0ABV6UVQ5</accession>
<sequence length="544" mass="57954">MTATHPPVAIVGAGPVGLSAAVALARFGVRTTVVERSTGTFEHPKARGVRVRTMELFRQWGLEDELRAHALPPEALRFIYCDTLAGHELARTPELEPRTFDGSPTTSCRVAQDAVHDALLRRARAEPLIELRTGVTAGPVTQTAQQVRVALDDGTTLTARYLVAADGVGSRIRADLGIPMTGEPVVSWWQSVYWHGDLDRYAAHRPCIQFVTGADTGQHVQIASVDGHRRWITLIALPPGQDRPADQTPEQALAAIRGAVGDPDLAVEIRDIATFRVSAMNADRYREGRVFLAGDAAHVLPPTGGMGMNSGIQDVHNLAWKLAFVLAGHADAALLDSYDAERRPVAEANLAWSLDNGKRFPAIRRALAEGDTVRSRELLDAQGGHVSALGQDLGFGYRHGALVPEPDPAPAFVPEHYTPTARPGHRAPAVPLRDGGSTLDLFDDAFTLLTGGHGGAWQDAAEQQAAAGAWLRTLAVGHGRLRDAAADLHAAYGISATGAVLVRPDGHVAWRATTLPEDTVGTLHSALSALHLNAARPAAAGGRR</sequence>
<evidence type="ECO:0000313" key="6">
    <source>
        <dbReference type="Proteomes" id="UP001592528"/>
    </source>
</evidence>
<dbReference type="GO" id="GO:0004497">
    <property type="term" value="F:monooxygenase activity"/>
    <property type="evidence" value="ECO:0007669"/>
    <property type="project" value="UniProtKB-KW"/>
</dbReference>
<keyword evidence="5" id="KW-0560">Oxidoreductase</keyword>
<keyword evidence="6" id="KW-1185">Reference proteome</keyword>
<dbReference type="EMBL" id="JBHEZZ010000021">
    <property type="protein sequence ID" value="MFC1405508.1"/>
    <property type="molecule type" value="Genomic_DNA"/>
</dbReference>
<organism evidence="5 6">
    <name type="scientific">Streptacidiphilus cavernicola</name>
    <dbReference type="NCBI Taxonomy" id="3342716"/>
    <lineage>
        <taxon>Bacteria</taxon>
        <taxon>Bacillati</taxon>
        <taxon>Actinomycetota</taxon>
        <taxon>Actinomycetes</taxon>
        <taxon>Kitasatosporales</taxon>
        <taxon>Streptomycetaceae</taxon>
        <taxon>Streptacidiphilus</taxon>
    </lineage>
</organism>
<evidence type="ECO:0000256" key="1">
    <source>
        <dbReference type="ARBA" id="ARBA00001974"/>
    </source>
</evidence>
<evidence type="ECO:0000256" key="3">
    <source>
        <dbReference type="ARBA" id="ARBA00022827"/>
    </source>
</evidence>
<protein>
    <submittedName>
        <fullName evidence="5">FAD-dependent monooxygenase</fullName>
    </submittedName>
</protein>
<dbReference type="Gene3D" id="3.40.30.120">
    <property type="match status" value="1"/>
</dbReference>
<dbReference type="PRINTS" id="PR00420">
    <property type="entry name" value="RNGMNOXGNASE"/>
</dbReference>
<dbReference type="Pfam" id="PF21274">
    <property type="entry name" value="Rng_hyd_C"/>
    <property type="match status" value="1"/>
</dbReference>
<name>A0ABV6UVQ5_9ACTN</name>
<dbReference type="InterPro" id="IPR036188">
    <property type="entry name" value="FAD/NAD-bd_sf"/>
</dbReference>